<dbReference type="PROSITE" id="PS50850">
    <property type="entry name" value="MFS"/>
    <property type="match status" value="1"/>
</dbReference>
<feature type="transmembrane region" description="Helical" evidence="4">
    <location>
        <begin position="323"/>
        <end position="346"/>
    </location>
</feature>
<organism evidence="6 7">
    <name type="scientific">Novosphingobium aquae</name>
    <dbReference type="NCBI Taxonomy" id="3133435"/>
    <lineage>
        <taxon>Bacteria</taxon>
        <taxon>Pseudomonadati</taxon>
        <taxon>Pseudomonadota</taxon>
        <taxon>Alphaproteobacteria</taxon>
        <taxon>Sphingomonadales</taxon>
        <taxon>Sphingomonadaceae</taxon>
        <taxon>Novosphingobium</taxon>
    </lineage>
</organism>
<dbReference type="CDD" id="cd17355">
    <property type="entry name" value="MFS_YcxA_like"/>
    <property type="match status" value="1"/>
</dbReference>
<feature type="transmembrane region" description="Helical" evidence="4">
    <location>
        <begin position="29"/>
        <end position="49"/>
    </location>
</feature>
<dbReference type="Pfam" id="PF07690">
    <property type="entry name" value="MFS_1"/>
    <property type="match status" value="1"/>
</dbReference>
<feature type="transmembrane region" description="Helical" evidence="4">
    <location>
        <begin position="288"/>
        <end position="311"/>
    </location>
</feature>
<evidence type="ECO:0000256" key="3">
    <source>
        <dbReference type="ARBA" id="ARBA00023136"/>
    </source>
</evidence>
<dbReference type="InterPro" id="IPR020846">
    <property type="entry name" value="MFS_dom"/>
</dbReference>
<evidence type="ECO:0000256" key="2">
    <source>
        <dbReference type="ARBA" id="ARBA00022989"/>
    </source>
</evidence>
<dbReference type="RefSeq" id="WP_339967096.1">
    <property type="nucleotide sequence ID" value="NZ_JBBHJY010000005.1"/>
</dbReference>
<keyword evidence="1 4" id="KW-0812">Transmembrane</keyword>
<dbReference type="PANTHER" id="PTHR11360:SF284">
    <property type="entry name" value="EG:103B4.3 PROTEIN-RELATED"/>
    <property type="match status" value="1"/>
</dbReference>
<keyword evidence="2 4" id="KW-1133">Transmembrane helix</keyword>
<proteinExistence type="predicted"/>
<evidence type="ECO:0000313" key="7">
    <source>
        <dbReference type="Proteomes" id="UP001379235"/>
    </source>
</evidence>
<dbReference type="PANTHER" id="PTHR11360">
    <property type="entry name" value="MONOCARBOXYLATE TRANSPORTER"/>
    <property type="match status" value="1"/>
</dbReference>
<evidence type="ECO:0000256" key="1">
    <source>
        <dbReference type="ARBA" id="ARBA00022692"/>
    </source>
</evidence>
<dbReference type="SUPFAM" id="SSF103473">
    <property type="entry name" value="MFS general substrate transporter"/>
    <property type="match status" value="1"/>
</dbReference>
<keyword evidence="3 4" id="KW-0472">Membrane</keyword>
<evidence type="ECO:0000256" key="4">
    <source>
        <dbReference type="SAM" id="Phobius"/>
    </source>
</evidence>
<accession>A0ABU8S9H8</accession>
<dbReference type="EMBL" id="JBBHJY010000005">
    <property type="protein sequence ID" value="MEJ6010445.1"/>
    <property type="molecule type" value="Genomic_DNA"/>
</dbReference>
<dbReference type="InterPro" id="IPR011701">
    <property type="entry name" value="MFS"/>
</dbReference>
<evidence type="ECO:0000313" key="6">
    <source>
        <dbReference type="EMBL" id="MEJ6010445.1"/>
    </source>
</evidence>
<name>A0ABU8S9H8_9SPHN</name>
<dbReference type="Gene3D" id="1.20.1250.20">
    <property type="entry name" value="MFS general substrate transporter like domains"/>
    <property type="match status" value="2"/>
</dbReference>
<feature type="transmembrane region" description="Helical" evidence="4">
    <location>
        <begin position="145"/>
        <end position="166"/>
    </location>
</feature>
<feature type="domain" description="Major facilitator superfamily (MFS) profile" evidence="5">
    <location>
        <begin position="1"/>
        <end position="378"/>
    </location>
</feature>
<dbReference type="InterPro" id="IPR036259">
    <property type="entry name" value="MFS_trans_sf"/>
</dbReference>
<feature type="transmembrane region" description="Helical" evidence="4">
    <location>
        <begin position="113"/>
        <end position="139"/>
    </location>
</feature>
<dbReference type="Proteomes" id="UP001379235">
    <property type="component" value="Unassembled WGS sequence"/>
</dbReference>
<sequence>MATIATHSIGPFIKPIEAEMGWSRTAIQASLFFGQGVSAIGVVLTGVLLERMPMRWLALLGMAGTGVGFVLVSQANSLVLFYVGYATAALVGSGCGFIVWSRAIAARFDRRRGLALAIALSGTGASGIILPPLLVWTIATYGWRTGYITLAAFPLLIALPIIFLLFRPHENMAKPKGGTAASADLPPPVRAIEIFLNYRYWVILVSVFCVYFSVVGIIPNFIPALTDGGITAERAAIAQGILALSMIIGRLLVGYLSDRFWAPAIGALFLTPPAIGCFLLMMEPTFPVAIFAAILIGAATGAELDLMAFLTSRYFKPHMFARTYSYLYAAVALAGGTAPMAFSAVYDQTGDYGVGFAAAAVMFLIGGPCLLLLGKYSEQKQAVHSAR</sequence>
<protein>
    <submittedName>
        <fullName evidence="6">MFS transporter</fullName>
    </submittedName>
</protein>
<feature type="transmembrane region" description="Helical" evidence="4">
    <location>
        <begin position="56"/>
        <end position="73"/>
    </location>
</feature>
<feature type="transmembrane region" description="Helical" evidence="4">
    <location>
        <begin position="79"/>
        <end position="101"/>
    </location>
</feature>
<keyword evidence="7" id="KW-1185">Reference proteome</keyword>
<feature type="transmembrane region" description="Helical" evidence="4">
    <location>
        <begin position="352"/>
        <end position="373"/>
    </location>
</feature>
<gene>
    <name evidence="6" type="ORF">WG900_10985</name>
</gene>
<evidence type="ECO:0000259" key="5">
    <source>
        <dbReference type="PROSITE" id="PS50850"/>
    </source>
</evidence>
<comment type="caution">
    <text evidence="6">The sequence shown here is derived from an EMBL/GenBank/DDBJ whole genome shotgun (WGS) entry which is preliminary data.</text>
</comment>
<feature type="transmembrane region" description="Helical" evidence="4">
    <location>
        <begin position="234"/>
        <end position="253"/>
    </location>
</feature>
<dbReference type="InterPro" id="IPR050327">
    <property type="entry name" value="Proton-linked_MCT"/>
</dbReference>
<feature type="transmembrane region" description="Helical" evidence="4">
    <location>
        <begin position="200"/>
        <end position="222"/>
    </location>
</feature>
<feature type="transmembrane region" description="Helical" evidence="4">
    <location>
        <begin position="260"/>
        <end position="282"/>
    </location>
</feature>
<reference evidence="6 7" key="1">
    <citation type="submission" date="2024-03" db="EMBL/GenBank/DDBJ databases">
        <authorList>
            <person name="Jo J.-H."/>
        </authorList>
    </citation>
    <scope>NUCLEOTIDE SEQUENCE [LARGE SCALE GENOMIC DNA]</scope>
    <source>
        <strain evidence="6 7">AS3R-12</strain>
    </source>
</reference>